<dbReference type="EMBL" id="JABFUD020000014">
    <property type="protein sequence ID" value="KAI5070120.1"/>
    <property type="molecule type" value="Genomic_DNA"/>
</dbReference>
<dbReference type="GO" id="GO:0046872">
    <property type="term" value="F:metal ion binding"/>
    <property type="evidence" value="ECO:0007669"/>
    <property type="project" value="UniProtKB-KW"/>
</dbReference>
<dbReference type="InterPro" id="IPR029063">
    <property type="entry name" value="SAM-dependent_MTases_sf"/>
</dbReference>
<keyword evidence="4" id="KW-1185">Reference proteome</keyword>
<evidence type="ECO:0000313" key="4">
    <source>
        <dbReference type="Proteomes" id="UP000886520"/>
    </source>
</evidence>
<sequence length="411" mass="45974">MQGIAGEESYAKNSEGQNYNFHSVAKPRLEEAMKHLVLKTLNARTVAANESNDRPEAEMNQSVGRSLAAAYDEIVPRRHHIAIADLGCSYGRNTLDCADFVLQTLGQTCNASLHSSPLEIQYFFSDLPSNDFNSLFQSLQHNLQSTIGAVDDELANRPPPLVFVAGVPGSFYGRLFPFASLDLAICSYALHWLSQIPPSIIEKTSLAWNGARTWISKDKSSENVRDAYAKQSKIDVKHFLKSRAHELTKGGILFLCSVVRSTMDLEDNFNEGTSDLVQVDSIFEALDLAWNKLVHEGLVTLEEMEMFNIPIYFFNQQELGEALKDVPDLKVLQMETIKNMAVFPNQGDQMQIAKQWVHMYASILKPTMEAHMGKTKTDALFEKLKSIVVQQSHYLGSGIFHNLLIASLIRS</sequence>
<dbReference type="Proteomes" id="UP000886520">
    <property type="component" value="Chromosome 14"/>
</dbReference>
<protein>
    <submittedName>
        <fullName evidence="3">Uncharacterized protein</fullName>
    </submittedName>
</protein>
<reference evidence="3" key="1">
    <citation type="submission" date="2021-01" db="EMBL/GenBank/DDBJ databases">
        <title>Adiantum capillus-veneris genome.</title>
        <authorList>
            <person name="Fang Y."/>
            <person name="Liao Q."/>
        </authorList>
    </citation>
    <scope>NUCLEOTIDE SEQUENCE</scope>
    <source>
        <strain evidence="3">H3</strain>
        <tissue evidence="3">Leaf</tissue>
    </source>
</reference>
<evidence type="ECO:0000256" key="1">
    <source>
        <dbReference type="ARBA" id="ARBA00022723"/>
    </source>
</evidence>
<evidence type="ECO:0000256" key="2">
    <source>
        <dbReference type="ARBA" id="ARBA00022842"/>
    </source>
</evidence>
<dbReference type="Pfam" id="PF03492">
    <property type="entry name" value="Methyltransf_7"/>
    <property type="match status" value="1"/>
</dbReference>
<name>A0A9D4ZE67_ADICA</name>
<dbReference type="OrthoDB" id="1523883at2759"/>
<gene>
    <name evidence="3" type="ORF">GOP47_0014463</name>
</gene>
<keyword evidence="1" id="KW-0479">Metal-binding</keyword>
<dbReference type="AlphaFoldDB" id="A0A9D4ZE67"/>
<dbReference type="InterPro" id="IPR042086">
    <property type="entry name" value="MeTrfase_capping"/>
</dbReference>
<proteinExistence type="predicted"/>
<comment type="caution">
    <text evidence="3">The sequence shown here is derived from an EMBL/GenBank/DDBJ whole genome shotgun (WGS) entry which is preliminary data.</text>
</comment>
<dbReference type="InterPro" id="IPR005299">
    <property type="entry name" value="MeTrfase_7"/>
</dbReference>
<accession>A0A9D4ZE67</accession>
<dbReference type="PANTHER" id="PTHR31009">
    <property type="entry name" value="S-ADENOSYL-L-METHIONINE:CARBOXYL METHYLTRANSFERASE FAMILY PROTEIN"/>
    <property type="match status" value="1"/>
</dbReference>
<keyword evidence="2" id="KW-0460">Magnesium</keyword>
<dbReference type="GO" id="GO:0008168">
    <property type="term" value="F:methyltransferase activity"/>
    <property type="evidence" value="ECO:0007669"/>
    <property type="project" value="InterPro"/>
</dbReference>
<dbReference type="Gene3D" id="1.10.1200.270">
    <property type="entry name" value="Methyltransferase, alpha-helical capping domain"/>
    <property type="match status" value="1"/>
</dbReference>
<dbReference type="Gene3D" id="3.40.50.150">
    <property type="entry name" value="Vaccinia Virus protein VP39"/>
    <property type="match status" value="1"/>
</dbReference>
<dbReference type="SUPFAM" id="SSF53335">
    <property type="entry name" value="S-adenosyl-L-methionine-dependent methyltransferases"/>
    <property type="match status" value="1"/>
</dbReference>
<organism evidence="3 4">
    <name type="scientific">Adiantum capillus-veneris</name>
    <name type="common">Maidenhair fern</name>
    <dbReference type="NCBI Taxonomy" id="13818"/>
    <lineage>
        <taxon>Eukaryota</taxon>
        <taxon>Viridiplantae</taxon>
        <taxon>Streptophyta</taxon>
        <taxon>Embryophyta</taxon>
        <taxon>Tracheophyta</taxon>
        <taxon>Polypodiopsida</taxon>
        <taxon>Polypodiidae</taxon>
        <taxon>Polypodiales</taxon>
        <taxon>Pteridineae</taxon>
        <taxon>Pteridaceae</taxon>
        <taxon>Vittarioideae</taxon>
        <taxon>Adiantum</taxon>
    </lineage>
</organism>
<evidence type="ECO:0000313" key="3">
    <source>
        <dbReference type="EMBL" id="KAI5070120.1"/>
    </source>
</evidence>